<reference evidence="1" key="1">
    <citation type="submission" date="2019-08" db="EMBL/GenBank/DDBJ databases">
        <authorList>
            <person name="Kucharzyk K."/>
            <person name="Murdoch R.W."/>
            <person name="Higgins S."/>
            <person name="Loffler F."/>
        </authorList>
    </citation>
    <scope>NUCLEOTIDE SEQUENCE</scope>
</reference>
<gene>
    <name evidence="1" type="ORF">SDC9_94747</name>
</gene>
<proteinExistence type="predicted"/>
<dbReference type="AlphaFoldDB" id="A0A645A514"/>
<organism evidence="1">
    <name type="scientific">bioreactor metagenome</name>
    <dbReference type="NCBI Taxonomy" id="1076179"/>
    <lineage>
        <taxon>unclassified sequences</taxon>
        <taxon>metagenomes</taxon>
        <taxon>ecological metagenomes</taxon>
    </lineage>
</organism>
<comment type="caution">
    <text evidence="1">The sequence shown here is derived from an EMBL/GenBank/DDBJ whole genome shotgun (WGS) entry which is preliminary data.</text>
</comment>
<evidence type="ECO:0000313" key="1">
    <source>
        <dbReference type="EMBL" id="MPM48026.1"/>
    </source>
</evidence>
<protein>
    <submittedName>
        <fullName evidence="1">Uncharacterized protein</fullName>
    </submittedName>
</protein>
<dbReference type="EMBL" id="VSSQ01011920">
    <property type="protein sequence ID" value="MPM48026.1"/>
    <property type="molecule type" value="Genomic_DNA"/>
</dbReference>
<accession>A0A645A514</accession>
<sequence length="120" mass="13523">MLFVVQPVGICKGGAAHSQLLCLLVHQLHEFVRAACHSLRHGHRRVVSGGEHQPVQQGFQRQLLPRFQVHGGTLRVGGLRRDLHGAAQLSVFQRHQRRHNFRRAGNQHFCVFVLGVQHPA</sequence>
<name>A0A645A514_9ZZZZ</name>